<sequence length="334" mass="38988">MLNLIHQNPMYLGFSMEHRGPQINHLSFADDVIIFTSTDRYSMSLIMNTLKDYELTSDQLINKEKSHFMVPSNTSQNIIDRIQEVTGFSRKDSPITYLGFPLYIGRQRIIYYSQLVEKVSKKICGWQARILDFGGKITLIKHALQSIPIHTMAVISPPKTTIKYIESIIAEFFWGREQDRRRYHWASLETMRLPYAEGDVGIRRLTDICTALQYKKWWNFRAKSSLWGQFLKAKYCQRANPVAKKVHTGESLVWRYMMKNKNILETHITWKINSGSCSFWWDDWIGRGALANHNVNISSLNNATIAHFLINGEWNERKLRQQHGKSADTGRIHK</sequence>
<dbReference type="PANTHER" id="PTHR33116:SF82">
    <property type="entry name" value="RNASE H FAMILY PROTEIN"/>
    <property type="match status" value="1"/>
</dbReference>
<dbReference type="Proteomes" id="UP001311915">
    <property type="component" value="Unassembled WGS sequence"/>
</dbReference>
<dbReference type="PANTHER" id="PTHR33116">
    <property type="entry name" value="REVERSE TRANSCRIPTASE ZINC-BINDING DOMAIN-CONTAINING PROTEIN-RELATED-RELATED"/>
    <property type="match status" value="1"/>
</dbReference>
<keyword evidence="2" id="KW-1185">Reference proteome</keyword>
<evidence type="ECO:0008006" key="3">
    <source>
        <dbReference type="Google" id="ProtNLM"/>
    </source>
</evidence>
<gene>
    <name evidence="1" type="ORF">R3W88_016444</name>
</gene>
<evidence type="ECO:0000313" key="2">
    <source>
        <dbReference type="Proteomes" id="UP001311915"/>
    </source>
</evidence>
<dbReference type="AlphaFoldDB" id="A0AAV9KXD8"/>
<accession>A0AAV9KXD8</accession>
<organism evidence="1 2">
    <name type="scientific">Solanum pinnatisectum</name>
    <name type="common">tansyleaf nightshade</name>
    <dbReference type="NCBI Taxonomy" id="50273"/>
    <lineage>
        <taxon>Eukaryota</taxon>
        <taxon>Viridiplantae</taxon>
        <taxon>Streptophyta</taxon>
        <taxon>Embryophyta</taxon>
        <taxon>Tracheophyta</taxon>
        <taxon>Spermatophyta</taxon>
        <taxon>Magnoliopsida</taxon>
        <taxon>eudicotyledons</taxon>
        <taxon>Gunneridae</taxon>
        <taxon>Pentapetalae</taxon>
        <taxon>asterids</taxon>
        <taxon>lamiids</taxon>
        <taxon>Solanales</taxon>
        <taxon>Solanaceae</taxon>
        <taxon>Solanoideae</taxon>
        <taxon>Solaneae</taxon>
        <taxon>Solanum</taxon>
    </lineage>
</organism>
<reference evidence="1 2" key="1">
    <citation type="submission" date="2023-10" db="EMBL/GenBank/DDBJ databases">
        <title>Genome-Wide Identification Analysis in wild type Solanum Pinnatisectum Reveals Some Genes Defensing Phytophthora Infestans.</title>
        <authorList>
            <person name="Sun C."/>
        </authorList>
    </citation>
    <scope>NUCLEOTIDE SEQUENCE [LARGE SCALE GENOMIC DNA]</scope>
    <source>
        <strain evidence="1">LQN</strain>
        <tissue evidence="1">Leaf</tissue>
    </source>
</reference>
<evidence type="ECO:0000313" key="1">
    <source>
        <dbReference type="EMBL" id="KAK4718106.1"/>
    </source>
</evidence>
<proteinExistence type="predicted"/>
<protein>
    <recommendedName>
        <fullName evidence="3">Reverse transcriptase domain-containing protein</fullName>
    </recommendedName>
</protein>
<dbReference type="EMBL" id="JAWPEI010000008">
    <property type="protein sequence ID" value="KAK4718106.1"/>
    <property type="molecule type" value="Genomic_DNA"/>
</dbReference>
<comment type="caution">
    <text evidence="1">The sequence shown here is derived from an EMBL/GenBank/DDBJ whole genome shotgun (WGS) entry which is preliminary data.</text>
</comment>
<name>A0AAV9KXD8_9SOLN</name>